<dbReference type="Pfam" id="PF14517">
    <property type="entry name" value="Tachylectin"/>
    <property type="match status" value="1"/>
</dbReference>
<reference evidence="3 4" key="1">
    <citation type="journal article" date="2010" name="ChemBioChem">
        <title>Cloning and characterization of the biosynthetic gene cluster of 16-membered macrolide antibiotic FD-891: involvement of a dual functional cytochrome P450 monooxygenase catalyzing epoxidation and hydroxylation.</title>
        <authorList>
            <person name="Kudo F."/>
            <person name="Motegi A."/>
            <person name="Mizoue K."/>
            <person name="Eguchi T."/>
        </authorList>
    </citation>
    <scope>NUCLEOTIDE SEQUENCE [LARGE SCALE GENOMIC DNA]</scope>
    <source>
        <strain evidence="3 4">A-8890</strain>
    </source>
</reference>
<keyword evidence="1" id="KW-0732">Signal</keyword>
<sequence>MFTSSKALRTAATALAAGALSAGMLTVTAGTAQAAEVCSGTASVYGVLDDNRLTYTAIDAVSGNRLKTLIGPNLGFEPKAMATLNFNTILVTSTAGALYRVDVLTNNNALELQGIKKIADSGWTHDKLTYDGMGHLYGTTSAGLLLRYNVTEDKPAGSQHIGVRTEIDSGFVLKTLTAVGQDRLLATTEAGQLYSYKIIGGAWKRDNLKADGWSGFNQVVSPGGGFYYGRTSAGGMYWYKDANISDGSGSDIAYHNSDPVDASGWTQTLLSAAPRTVSCKVVNTLGQDIARDALNEVGNDFSDYDFTYARAWCAEFGKYIWAGNDVDYANELDAGAISFRTYGLAHGTYRTGAPKVGDAVLYDKDGSLTDGEADHVNLVVAVSADGKQIQTVGGNESHEVQKNGWFNWDTASSPVGAGPALAFISPVG</sequence>
<name>A0ABM7FD10_9ACTN</name>
<dbReference type="InterPro" id="IPR023294">
    <property type="entry name" value="Tachylectin2"/>
</dbReference>
<evidence type="ECO:0000313" key="4">
    <source>
        <dbReference type="Proteomes" id="UP001321542"/>
    </source>
</evidence>
<organism evidence="3 4">
    <name type="scientific">Streptomyces graminofaciens</name>
    <dbReference type="NCBI Taxonomy" id="68212"/>
    <lineage>
        <taxon>Bacteria</taxon>
        <taxon>Bacillati</taxon>
        <taxon>Actinomycetota</taxon>
        <taxon>Actinomycetes</taxon>
        <taxon>Kitasatosporales</taxon>
        <taxon>Streptomycetaceae</taxon>
        <taxon>Streptomyces</taxon>
    </lineage>
</organism>
<gene>
    <name evidence="3" type="ORF">SGFS_062190</name>
</gene>
<dbReference type="Gene3D" id="2.115.10.10">
    <property type="entry name" value="Tachylectin 2"/>
    <property type="match status" value="1"/>
</dbReference>
<feature type="domain" description="Peptidase C51" evidence="2">
    <location>
        <begin position="288"/>
        <end position="425"/>
    </location>
</feature>
<dbReference type="Proteomes" id="UP001321542">
    <property type="component" value="Chromosome"/>
</dbReference>
<dbReference type="EMBL" id="AP018448">
    <property type="protein sequence ID" value="BBC34925.1"/>
    <property type="molecule type" value="Genomic_DNA"/>
</dbReference>
<dbReference type="Pfam" id="PF05257">
    <property type="entry name" value="CHAP"/>
    <property type="match status" value="1"/>
</dbReference>
<dbReference type="RefSeq" id="WP_286254988.1">
    <property type="nucleotide sequence ID" value="NZ_AP018448.1"/>
</dbReference>
<feature type="chain" id="PRO_5046568571" description="Peptidase C51 domain-containing protein" evidence="1">
    <location>
        <begin position="35"/>
        <end position="428"/>
    </location>
</feature>
<keyword evidence="4" id="KW-1185">Reference proteome</keyword>
<dbReference type="InterPro" id="IPR007921">
    <property type="entry name" value="CHAP_dom"/>
</dbReference>
<proteinExistence type="predicted"/>
<evidence type="ECO:0000256" key="1">
    <source>
        <dbReference type="SAM" id="SignalP"/>
    </source>
</evidence>
<evidence type="ECO:0000259" key="2">
    <source>
        <dbReference type="PROSITE" id="PS50911"/>
    </source>
</evidence>
<reference evidence="3 4" key="2">
    <citation type="journal article" date="2023" name="ChemBioChem">
        <title>Acyltransferase Domain Exchange between Two Independent Type I Polyketide Synthases in the Same Producer Strain of Macrolide Antibiotics.</title>
        <authorList>
            <person name="Kudo F."/>
            <person name="Kishikawa K."/>
            <person name="Tsuboi K."/>
            <person name="Kido T."/>
            <person name="Usui T."/>
            <person name="Hashimoto J."/>
            <person name="Shin-Ya K."/>
            <person name="Miyanaga A."/>
            <person name="Eguchi T."/>
        </authorList>
    </citation>
    <scope>NUCLEOTIDE SEQUENCE [LARGE SCALE GENOMIC DNA]</scope>
    <source>
        <strain evidence="3 4">A-8890</strain>
    </source>
</reference>
<evidence type="ECO:0000313" key="3">
    <source>
        <dbReference type="EMBL" id="BBC34925.1"/>
    </source>
</evidence>
<protein>
    <recommendedName>
        <fullName evidence="2">Peptidase C51 domain-containing protein</fullName>
    </recommendedName>
</protein>
<feature type="signal peptide" evidence="1">
    <location>
        <begin position="1"/>
        <end position="34"/>
    </location>
</feature>
<dbReference type="PROSITE" id="PS50911">
    <property type="entry name" value="CHAP"/>
    <property type="match status" value="1"/>
</dbReference>
<accession>A0ABM7FD10</accession>